<dbReference type="RefSeq" id="WP_095758556.1">
    <property type="nucleotide sequence ID" value="NZ_CP062071.1"/>
</dbReference>
<dbReference type="AlphaFoldDB" id="A0A9X6S9E5"/>
<feature type="transmembrane region" description="Helical" evidence="1">
    <location>
        <begin position="107"/>
        <end position="126"/>
    </location>
</feature>
<dbReference type="Proteomes" id="UP000218139">
    <property type="component" value="Unassembled WGS sequence"/>
</dbReference>
<keyword evidence="1" id="KW-1133">Transmembrane helix</keyword>
<gene>
    <name evidence="2" type="ORF">A8C52_09865</name>
</gene>
<accession>A0A9X6S9E5</accession>
<keyword evidence="1" id="KW-0812">Transmembrane</keyword>
<reference evidence="2 3" key="1">
    <citation type="submission" date="2016-05" db="EMBL/GenBank/DDBJ databases">
        <authorList>
            <person name="Lee J.-Y."/>
            <person name="Kim E.B."/>
            <person name="Choi Y.-J."/>
        </authorList>
    </citation>
    <scope>NUCLEOTIDE SEQUENCE [LARGE SCALE GENOMIC DNA]</scope>
    <source>
        <strain evidence="2 3">KLA006</strain>
    </source>
</reference>
<sequence length="127" mass="14990">MEKLKKYPFFILLHWLPFLITSFLCIFSLKNSFFYIVKEKADFDTAIVVLITVIIAELGAAIAFPKLIKELKEEYIRSKNYKKYMIRIATIIVLEISIVLFTFSVTMIYGIFLYIFTIIFFSLIFLD</sequence>
<protein>
    <submittedName>
        <fullName evidence="2">Uncharacterized protein</fullName>
    </submittedName>
</protein>
<proteinExistence type="predicted"/>
<feature type="transmembrane region" description="Helical" evidence="1">
    <location>
        <begin position="84"/>
        <end position="101"/>
    </location>
</feature>
<keyword evidence="1" id="KW-0472">Membrane</keyword>
<evidence type="ECO:0000313" key="3">
    <source>
        <dbReference type="Proteomes" id="UP000218139"/>
    </source>
</evidence>
<evidence type="ECO:0000313" key="2">
    <source>
        <dbReference type="EMBL" id="PAY45271.1"/>
    </source>
</evidence>
<organism evidence="2 3">
    <name type="scientific">Ligilactobacillus salivarius</name>
    <dbReference type="NCBI Taxonomy" id="1624"/>
    <lineage>
        <taxon>Bacteria</taxon>
        <taxon>Bacillati</taxon>
        <taxon>Bacillota</taxon>
        <taxon>Bacilli</taxon>
        <taxon>Lactobacillales</taxon>
        <taxon>Lactobacillaceae</taxon>
        <taxon>Ligilactobacillus</taxon>
    </lineage>
</organism>
<dbReference type="EMBL" id="LXZO01000110">
    <property type="protein sequence ID" value="PAY45271.1"/>
    <property type="molecule type" value="Genomic_DNA"/>
</dbReference>
<feature type="transmembrane region" description="Helical" evidence="1">
    <location>
        <begin position="7"/>
        <end position="29"/>
    </location>
</feature>
<name>A0A9X6S9E5_9LACO</name>
<evidence type="ECO:0000256" key="1">
    <source>
        <dbReference type="SAM" id="Phobius"/>
    </source>
</evidence>
<comment type="caution">
    <text evidence="2">The sequence shown here is derived from an EMBL/GenBank/DDBJ whole genome shotgun (WGS) entry which is preliminary data.</text>
</comment>
<feature type="transmembrane region" description="Helical" evidence="1">
    <location>
        <begin position="45"/>
        <end position="64"/>
    </location>
</feature>